<evidence type="ECO:0000259" key="2">
    <source>
        <dbReference type="PROSITE" id="PS51664"/>
    </source>
</evidence>
<dbReference type="EMBL" id="RAVZ01000082">
    <property type="protein sequence ID" value="RKG88422.1"/>
    <property type="molecule type" value="Genomic_DNA"/>
</dbReference>
<proteinExistence type="predicted"/>
<name>A0A3A8IYG6_9BACT</name>
<dbReference type="Pfam" id="PF02624">
    <property type="entry name" value="YcaO"/>
    <property type="match status" value="1"/>
</dbReference>
<feature type="domain" description="YcaO" evidence="2">
    <location>
        <begin position="67"/>
        <end position="426"/>
    </location>
</feature>
<dbReference type="PROSITE" id="PS51664">
    <property type="entry name" value="YCAO"/>
    <property type="match status" value="1"/>
</dbReference>
<accession>A0A3A8IYG6</accession>
<gene>
    <name evidence="3" type="ORF">D7V88_14355</name>
</gene>
<organism evidence="3 4">
    <name type="scientific">Corallococcus terminator</name>
    <dbReference type="NCBI Taxonomy" id="2316733"/>
    <lineage>
        <taxon>Bacteria</taxon>
        <taxon>Pseudomonadati</taxon>
        <taxon>Myxococcota</taxon>
        <taxon>Myxococcia</taxon>
        <taxon>Myxococcales</taxon>
        <taxon>Cystobacterineae</taxon>
        <taxon>Myxococcaceae</taxon>
        <taxon>Corallococcus</taxon>
    </lineage>
</organism>
<dbReference type="AlphaFoldDB" id="A0A3A8IYG6"/>
<comment type="caution">
    <text evidence="3">The sequence shown here is derived from an EMBL/GenBank/DDBJ whole genome shotgun (WGS) entry which is preliminary data.</text>
</comment>
<evidence type="ECO:0000256" key="1">
    <source>
        <dbReference type="SAM" id="MobiDB-lite"/>
    </source>
</evidence>
<dbReference type="InterPro" id="IPR003776">
    <property type="entry name" value="YcaO-like_dom"/>
</dbReference>
<evidence type="ECO:0000313" key="3">
    <source>
        <dbReference type="EMBL" id="RKG88422.1"/>
    </source>
</evidence>
<sequence>MGRRVPKGYRTGTHRSVSPEETLRRVRPFMSRMGITRIATLTGLDRLGVPVVSASRPNARSLSVSQGKGLDLTAAKASALMESVESFHGEHIRLPLRLSSHDALRASQPVVDVAALPRVSGSGFHPGLRMLWIEGRDLRVGAPVWLPFELVHTDFTLPLPDGSGAFPMTSNGLASGNHLLEAISHGLCEVVERDATTLWSLQTETARRHTRLRLDTVDDPACLQVLAQVERADMEVALWETTTDVGLPAFLCTVAERFLDPLRPRAPTTGAGCHPCREVALLRALTEAIQIRTTFISGARDDLGNASCYADYLDPERWRQEVARMRGEQPVRCFQDVPTFAGQSFNEDVAWELERLVAAGLKQVVVVDLTWPEFGIPVVRVVIPGLEPLFEVAGYVPGTRGRQKLEERSHDLRLRGTDAPSPGGTA</sequence>
<keyword evidence="4" id="KW-1185">Reference proteome</keyword>
<reference evidence="4" key="1">
    <citation type="submission" date="2018-09" db="EMBL/GenBank/DDBJ databases">
        <authorList>
            <person name="Livingstone P.G."/>
            <person name="Whitworth D.E."/>
        </authorList>
    </citation>
    <scope>NUCLEOTIDE SEQUENCE [LARGE SCALE GENOMIC DNA]</scope>
    <source>
        <strain evidence="4">CA054A</strain>
    </source>
</reference>
<dbReference type="PANTHER" id="PTHR37809">
    <property type="entry name" value="RIBOSOMAL PROTEIN S12 METHYLTHIOTRANSFERASE ACCESSORY FACTOR YCAO"/>
    <property type="match status" value="1"/>
</dbReference>
<dbReference type="OrthoDB" id="5380721at2"/>
<dbReference type="NCBIfam" id="TIGR00702">
    <property type="entry name" value="YcaO-type kinase domain"/>
    <property type="match status" value="1"/>
</dbReference>
<protein>
    <recommendedName>
        <fullName evidence="2">YcaO domain-containing protein</fullName>
    </recommendedName>
</protein>
<dbReference type="Gene3D" id="3.30.1330.230">
    <property type="match status" value="2"/>
</dbReference>
<evidence type="ECO:0000313" key="4">
    <source>
        <dbReference type="Proteomes" id="UP000268094"/>
    </source>
</evidence>
<dbReference type="PANTHER" id="PTHR37809:SF1">
    <property type="entry name" value="RIBOSOMAL PROTEIN S12 METHYLTHIOTRANSFERASE ACCESSORY FACTOR YCAO"/>
    <property type="match status" value="1"/>
</dbReference>
<feature type="region of interest" description="Disordered" evidence="1">
    <location>
        <begin position="1"/>
        <end position="20"/>
    </location>
</feature>
<dbReference type="Proteomes" id="UP000268094">
    <property type="component" value="Unassembled WGS sequence"/>
</dbReference>